<evidence type="ECO:0000313" key="7">
    <source>
        <dbReference type="EMBL" id="KAF3861163.1"/>
    </source>
</evidence>
<dbReference type="InterPro" id="IPR050350">
    <property type="entry name" value="Compl-Cell_Adhes-Reg"/>
</dbReference>
<comment type="caution">
    <text evidence="5">Lacks conserved residue(s) required for the propagation of feature annotation.</text>
</comment>
<dbReference type="InterPro" id="IPR035976">
    <property type="entry name" value="Sushi/SCR/CCP_sf"/>
</dbReference>
<evidence type="ECO:0000313" key="8">
    <source>
        <dbReference type="Proteomes" id="UP000518266"/>
    </source>
</evidence>
<feature type="domain" description="Sushi" evidence="6">
    <location>
        <begin position="43"/>
        <end position="107"/>
    </location>
</feature>
<proteinExistence type="predicted"/>
<dbReference type="SMART" id="SM00032">
    <property type="entry name" value="CCP"/>
    <property type="match status" value="2"/>
</dbReference>
<dbReference type="Pfam" id="PF00084">
    <property type="entry name" value="Sushi"/>
    <property type="match status" value="2"/>
</dbReference>
<dbReference type="InterPro" id="IPR000436">
    <property type="entry name" value="Sushi_SCR_CCP_dom"/>
</dbReference>
<keyword evidence="2" id="KW-0677">Repeat</keyword>
<keyword evidence="8" id="KW-1185">Reference proteome</keyword>
<protein>
    <recommendedName>
        <fullName evidence="6">Sushi domain-containing protein</fullName>
    </recommendedName>
</protein>
<keyword evidence="1 5" id="KW-0768">Sushi</keyword>
<keyword evidence="3 5" id="KW-1015">Disulfide bond</keyword>
<dbReference type="SUPFAM" id="SSF57535">
    <property type="entry name" value="Complement control module/SCR domain"/>
    <property type="match status" value="2"/>
</dbReference>
<dbReference type="PANTHER" id="PTHR19325:SF560">
    <property type="entry name" value="SUSHI, VON WILLEBRAND FACTOR TYPE A, EGF AND PENTRAXIN DOMAIN-CONTAINING PROTEIN 1"/>
    <property type="match status" value="1"/>
</dbReference>
<dbReference type="EMBL" id="JAAKFY010000002">
    <property type="protein sequence ID" value="KAF3861163.1"/>
    <property type="molecule type" value="Genomic_DNA"/>
</dbReference>
<feature type="disulfide bond" evidence="5">
    <location>
        <begin position="79"/>
        <end position="106"/>
    </location>
</feature>
<evidence type="ECO:0000256" key="5">
    <source>
        <dbReference type="PROSITE-ProRule" id="PRU00302"/>
    </source>
</evidence>
<reference evidence="7 8" key="1">
    <citation type="submission" date="2020-03" db="EMBL/GenBank/DDBJ databases">
        <title>Dissostichus mawsoni Genome sequencing and assembly.</title>
        <authorList>
            <person name="Park H."/>
        </authorList>
    </citation>
    <scope>NUCLEOTIDE SEQUENCE [LARGE SCALE GENOMIC DNA]</scope>
    <source>
        <strain evidence="7">DM0001</strain>
        <tissue evidence="7">Muscle</tissue>
    </source>
</reference>
<gene>
    <name evidence="7" type="ORF">F7725_001418</name>
</gene>
<dbReference type="PROSITE" id="PS50923">
    <property type="entry name" value="SUSHI"/>
    <property type="match status" value="1"/>
</dbReference>
<feature type="non-terminal residue" evidence="7">
    <location>
        <position position="1"/>
    </location>
</feature>
<dbReference type="OrthoDB" id="6480633at2759"/>
<dbReference type="PANTHER" id="PTHR19325">
    <property type="entry name" value="COMPLEMENT COMPONENT-RELATED SUSHI DOMAIN-CONTAINING"/>
    <property type="match status" value="1"/>
</dbReference>
<dbReference type="AlphaFoldDB" id="A0A7J5ZHR3"/>
<organism evidence="7 8">
    <name type="scientific">Dissostichus mawsoni</name>
    <name type="common">Antarctic cod</name>
    <dbReference type="NCBI Taxonomy" id="36200"/>
    <lineage>
        <taxon>Eukaryota</taxon>
        <taxon>Metazoa</taxon>
        <taxon>Chordata</taxon>
        <taxon>Craniata</taxon>
        <taxon>Vertebrata</taxon>
        <taxon>Euteleostomi</taxon>
        <taxon>Actinopterygii</taxon>
        <taxon>Neopterygii</taxon>
        <taxon>Teleostei</taxon>
        <taxon>Neoteleostei</taxon>
        <taxon>Acanthomorphata</taxon>
        <taxon>Eupercaria</taxon>
        <taxon>Perciformes</taxon>
        <taxon>Notothenioidei</taxon>
        <taxon>Nototheniidae</taxon>
        <taxon>Dissostichus</taxon>
    </lineage>
</organism>
<evidence type="ECO:0000256" key="1">
    <source>
        <dbReference type="ARBA" id="ARBA00022659"/>
    </source>
</evidence>
<feature type="non-terminal residue" evidence="7">
    <location>
        <position position="107"/>
    </location>
</feature>
<evidence type="ECO:0000256" key="3">
    <source>
        <dbReference type="ARBA" id="ARBA00023157"/>
    </source>
</evidence>
<evidence type="ECO:0000256" key="2">
    <source>
        <dbReference type="ARBA" id="ARBA00022737"/>
    </source>
</evidence>
<name>A0A7J5ZHR3_DISMA</name>
<keyword evidence="4" id="KW-0325">Glycoprotein</keyword>
<dbReference type="Gene3D" id="2.10.70.10">
    <property type="entry name" value="Complement Module, domain 1"/>
    <property type="match status" value="2"/>
</dbReference>
<comment type="caution">
    <text evidence="7">The sequence shown here is derived from an EMBL/GenBank/DDBJ whole genome shotgun (WGS) entry which is preliminary data.</text>
</comment>
<evidence type="ECO:0000256" key="4">
    <source>
        <dbReference type="ARBA" id="ARBA00023180"/>
    </source>
</evidence>
<dbReference type="Proteomes" id="UP000518266">
    <property type="component" value="Unassembled WGS sequence"/>
</dbReference>
<accession>A0A7J5ZHR3</accession>
<sequence length="107" mass="11826">THCDPPAAPTIGSFYPVKETYEYSEVIQFSCPDPYTLNGSKSLSCSENGVFQPAAPKFRSLGFGSRAPYTYKATVTFKCNEGYRMKHSATITCGINELWVPELPVCE</sequence>
<dbReference type="CDD" id="cd00033">
    <property type="entry name" value="CCP"/>
    <property type="match status" value="2"/>
</dbReference>
<evidence type="ECO:0000259" key="6">
    <source>
        <dbReference type="PROSITE" id="PS50923"/>
    </source>
</evidence>